<reference evidence="4" key="1">
    <citation type="submission" date="2021-09" db="EMBL/GenBank/DDBJ databases">
        <authorList>
            <consortium name="AG Swart"/>
            <person name="Singh M."/>
            <person name="Singh A."/>
            <person name="Seah K."/>
            <person name="Emmerich C."/>
        </authorList>
    </citation>
    <scope>NUCLEOTIDE SEQUENCE</scope>
    <source>
        <strain evidence="4">ATCC30299</strain>
    </source>
</reference>
<organism evidence="4 5">
    <name type="scientific">Blepharisma stoltei</name>
    <dbReference type="NCBI Taxonomy" id="1481888"/>
    <lineage>
        <taxon>Eukaryota</taxon>
        <taxon>Sar</taxon>
        <taxon>Alveolata</taxon>
        <taxon>Ciliophora</taxon>
        <taxon>Postciliodesmatophora</taxon>
        <taxon>Heterotrichea</taxon>
        <taxon>Heterotrichida</taxon>
        <taxon>Blepharismidae</taxon>
        <taxon>Blepharisma</taxon>
    </lineage>
</organism>
<evidence type="ECO:0000313" key="5">
    <source>
        <dbReference type="Proteomes" id="UP001162131"/>
    </source>
</evidence>
<evidence type="ECO:0000256" key="1">
    <source>
        <dbReference type="PROSITE-ProRule" id="PRU00176"/>
    </source>
</evidence>
<sequence length="356" mass="40514">MSVFIGNLPDSFEKKFFEDIFRKIGPCSINYFGKFAFIEFNTEIDAYESIRRYNGKNLFGKIVRLEISQSIPLPQKIPRARISEDQQSPSNLFKTKIQKIGDFSEIEQTKITKNPENQSNLNLLSPPPTIEVPSPFLMCRPPINEKEELHKEIETVQSSSKNDNATCEIAADTQEIKQESSSIDSDEIFESQMRKEEIKNPESEEEISSPIVSTDKISESLEAVKEEPENLEYSGSERKQSDVGSEDNASVKSYNSQDYGEPSSLMIRRSKRILLRKLKLASIAEDVHEAGDENVKDDDLFEASDKSVFKLLTKNKNPKLNEVLCMSCMKTMKHSYIEKHINAKIHARSILKGISQ</sequence>
<feature type="compositionally biased region" description="Polar residues" evidence="2">
    <location>
        <begin position="247"/>
        <end position="258"/>
    </location>
</feature>
<evidence type="ECO:0000259" key="3">
    <source>
        <dbReference type="PROSITE" id="PS50102"/>
    </source>
</evidence>
<evidence type="ECO:0000256" key="2">
    <source>
        <dbReference type="SAM" id="MobiDB-lite"/>
    </source>
</evidence>
<proteinExistence type="predicted"/>
<dbReference type="Pfam" id="PF00076">
    <property type="entry name" value="RRM_1"/>
    <property type="match status" value="1"/>
</dbReference>
<dbReference type="SMART" id="SM00360">
    <property type="entry name" value="RRM"/>
    <property type="match status" value="1"/>
</dbReference>
<keyword evidence="1" id="KW-0694">RNA-binding</keyword>
<dbReference type="SUPFAM" id="SSF54928">
    <property type="entry name" value="RNA-binding domain, RBD"/>
    <property type="match status" value="1"/>
</dbReference>
<dbReference type="PROSITE" id="PS50102">
    <property type="entry name" value="RRM"/>
    <property type="match status" value="1"/>
</dbReference>
<keyword evidence="5" id="KW-1185">Reference proteome</keyword>
<dbReference type="InterPro" id="IPR000504">
    <property type="entry name" value="RRM_dom"/>
</dbReference>
<dbReference type="EMBL" id="CAJZBQ010000013">
    <property type="protein sequence ID" value="CAG9315085.1"/>
    <property type="molecule type" value="Genomic_DNA"/>
</dbReference>
<comment type="caution">
    <text evidence="4">The sequence shown here is derived from an EMBL/GenBank/DDBJ whole genome shotgun (WGS) entry which is preliminary data.</text>
</comment>
<feature type="compositionally biased region" description="Basic and acidic residues" evidence="2">
    <location>
        <begin position="216"/>
        <end position="228"/>
    </location>
</feature>
<protein>
    <recommendedName>
        <fullName evidence="3">RRM domain-containing protein</fullName>
    </recommendedName>
</protein>
<dbReference type="Gene3D" id="3.30.70.330">
    <property type="match status" value="1"/>
</dbReference>
<evidence type="ECO:0000313" key="4">
    <source>
        <dbReference type="EMBL" id="CAG9315085.1"/>
    </source>
</evidence>
<name>A0AAU9ITL6_9CILI</name>
<dbReference type="GO" id="GO:0003723">
    <property type="term" value="F:RNA binding"/>
    <property type="evidence" value="ECO:0007669"/>
    <property type="project" value="UniProtKB-UniRule"/>
</dbReference>
<dbReference type="AlphaFoldDB" id="A0AAU9ITL6"/>
<gene>
    <name evidence="4" type="ORF">BSTOLATCC_MIC12860</name>
</gene>
<dbReference type="Proteomes" id="UP001162131">
    <property type="component" value="Unassembled WGS sequence"/>
</dbReference>
<feature type="domain" description="RRM" evidence="3">
    <location>
        <begin position="1"/>
        <end position="70"/>
    </location>
</feature>
<feature type="compositionally biased region" description="Basic and acidic residues" evidence="2">
    <location>
        <begin position="192"/>
        <end position="202"/>
    </location>
</feature>
<dbReference type="InterPro" id="IPR035979">
    <property type="entry name" value="RBD_domain_sf"/>
</dbReference>
<dbReference type="InterPro" id="IPR012677">
    <property type="entry name" value="Nucleotide-bd_a/b_plait_sf"/>
</dbReference>
<accession>A0AAU9ITL6</accession>
<feature type="region of interest" description="Disordered" evidence="2">
    <location>
        <begin position="174"/>
        <end position="261"/>
    </location>
</feature>